<dbReference type="Pfam" id="PF18657">
    <property type="entry name" value="YDG"/>
    <property type="match status" value="10"/>
</dbReference>
<dbReference type="OrthoDB" id="5563402at2"/>
<feature type="region of interest" description="Disordered" evidence="4">
    <location>
        <begin position="2361"/>
        <end position="2392"/>
    </location>
</feature>
<dbReference type="Proteomes" id="UP000239936">
    <property type="component" value="Unassembled WGS sequence"/>
</dbReference>
<dbReference type="SUPFAM" id="SSF51126">
    <property type="entry name" value="Pectin lyase-like"/>
    <property type="match status" value="1"/>
</dbReference>
<dbReference type="Pfam" id="PF05860">
    <property type="entry name" value="TPS"/>
    <property type="match status" value="1"/>
</dbReference>
<evidence type="ECO:0000313" key="8">
    <source>
        <dbReference type="Proteomes" id="UP000239936"/>
    </source>
</evidence>
<dbReference type="InterPro" id="IPR041248">
    <property type="entry name" value="YDG"/>
</dbReference>
<feature type="signal peptide" evidence="5">
    <location>
        <begin position="1"/>
        <end position="30"/>
    </location>
</feature>
<dbReference type="InterPro" id="IPR050909">
    <property type="entry name" value="Bact_Autotransporter_VF"/>
</dbReference>
<dbReference type="InterPro" id="IPR008638">
    <property type="entry name" value="FhaB/CdiA-like_TPS"/>
</dbReference>
<dbReference type="PANTHER" id="PTHR12338">
    <property type="entry name" value="AUTOTRANSPORTER"/>
    <property type="match status" value="1"/>
</dbReference>
<evidence type="ECO:0000256" key="1">
    <source>
        <dbReference type="ARBA" id="ARBA00004613"/>
    </source>
</evidence>
<evidence type="ECO:0000259" key="6">
    <source>
        <dbReference type="SMART" id="SM00912"/>
    </source>
</evidence>
<evidence type="ECO:0000256" key="5">
    <source>
        <dbReference type="SAM" id="SignalP"/>
    </source>
</evidence>
<dbReference type="PANTHER" id="PTHR12338:SF8">
    <property type="entry name" value="HEME_HEMOPEXIN-BINDING PROTEIN"/>
    <property type="match status" value="1"/>
</dbReference>
<dbReference type="Pfam" id="PF18676">
    <property type="entry name" value="MBG_2"/>
    <property type="match status" value="1"/>
</dbReference>
<sequence length="2392" mass="248853">MQPKGHAVMLTFSFRPTLIAAILSASSALAVPTASADPAATALPTGGKVAAGAVQIKQAGAQMNIDQASPRAVINWQGFDVGRDAEVNIKQPDRNAAILNRVTTARPSEIHGKLKANGQVFVINPAGIVFGKDSQVNAGGIVASTLDIDDHDFMAGKHRFKRKNATGKIINRGKITAADGGYIALLAPELRNEGVLSARLGTVALAAGDAVTLALGDNVSVKVDPATVDTLIEQKAMIQAEGGRVILTAKAVNTLLTGAVNMSGSIEAGSITRKGGEVTLEGSGAVHVSGTINVAGTTGGSVKTKGKTVTLAGARLDASGANGGGRIDIGDWDVEQTHVDAASKLDASATQRGDGGTITAIGKTTKFQGVAKARGGKTAGKGGLVETSGHQLEIEGARVDAGADQGAAGTWLLDPTTQIITAATAMNISDALVNNNVTITVAHVGSSECGVYSICSTDYISDLIINSDAVINPTIRATATTLTLQADRNITFLEGALIQASGGKLNVILNSDFDADGIGAISMYSGSAIKSNGGSITLGGGATNTSGYPIGYATGYNAETEGCSASTCGDYHAGITLLDVTLSSNNGTIQLSGRGDTGGGTGIDLRNTQIDAGNSGGVILKGEGVYSANSSGVGIAIYDNSILVAGANGINLSAKANVTSDINAQNSYALSLGDATATADTSTRIYTINGGQLTLDLETTAGTDDGSNWYFGDMMGYIGNVDQTGDIFIAIKGSENANLALPNINTQGNLTLNSVGAIRDINNSIICASGICDISTYQSVSGTTTIDAVGSNVTLGSSSSFDTGKLVISNADTVFVETLGRTDLTLGNINASGSIFIQAGGTSNLTLATESVISTSSKNIDAVTLVSGNQFINNNTSGISIQFTGEGTPRWLIYSNDIDNDHRGGLATKPFFNYYGCAYDSGCSVFFPNTENGFIYINQPTITVTADIQEKVYGEIDPVLTYQVDGLKNGDDFSIFIGILNRDSGEDVASYPIRQGTLSTNNNYHIDYVGNNLTIKPATLNLLNFLGNKFYDGTPVFDYTQLEIDPASVLGSDDIILSSGNAEVSSRNAGIYNAFIRNDLSLSGSDAANYSIVGGSVNVVINPAELTINAVTDNRIYDGTINSNGAVSFSGLQTGDTLTKLTQVFDSKHAGSRTLNVLPDYVLNDGNSGLNYSVTLKSAKGIINPAALTINAVTDNRIYDGTINSSGAVNFSGLQTGDALTRLTQVFDSKHAGSRTLDVSPDYVLNDGNSGLNYSVTLKSAKGTINPAVASLNASKIYDGTAQFSTSQINVTGIFGELLTLNGTGLATANSKQVADNDVNYLKDLADLTLANGVNELASDYILPDLTTRSINNNVIITAADINLLSIFGNKIYDGTPIFDYTQLEIDPVSVLGSDDIILSSGNAEVSNRNTGTYHAFIRNNLSLSGSDAANYSLVGGSVNVVINPAELTINAVTDNRIYDGTINSNGAVSFSGLQTGDTLTKLTQVFDSKHAGSRTLNVLPDYVLNEGNGGLNYSVTLKSAKGTINPAVASLNASKIYDGTAQFSTSQINVTGIFGELLTLNGTGLATAKSEQVADNDMNYLKDLADLTLANGVNELASDYILPDLTTRSINNNVIITAADIHLLSIFGNKIYDGTPIFDYTQLEIDPVSVLGSDDVILSSGNAEVSNRNTGTYHAFIRNNLSLSGSDAANYSLVGGSVNVVINPAELTINAVTDSRIYDGTINSSGAVTFSGLQTGDTLTKLTQVFDSKHAGSRTLNVSPDYVLNDGNSGLNYSVTLKSVKGTIDPAVASLNASKIYDGTAQFSTSQINVTGIFGELLTLNGTGLATANSNQVADNDVNYLKDLADLTLANGVNELASDYILPDLTTRSINNNVIITAADIHLLSIFGNKIYDGTPIFDYTQLEIDPGSVLGDDDVLLSSGNAEVSSGNAGIYNAFIRNDLSLSGAEAANYSVLGGSVNVVINPAALTINAITDSRVYDGTTESTAVVTFSGLQIGDTLTELTQVFDSKHAGNRTLNVSPDYVLNDGNRGLNYSVTLKSAKGNINPAALTINAVTDNRIYDGTINSSGAVLFSGLQTGDTLTKLTQVFDSKHAGSRILNVLPNYILNDGNSGLNYSVTLKSAKGTINPAIVLLTAAKDYDGTAQFTASQINVIGIDGELLTLTGSGLAIADSEKSDNTTYLISLNNLTLADGINGSASDYVLPDVTTLSTNSKVIITPVTITVVEQGSETGSGSTQFITRTPTRTVMTMKIDGNTSCVLVEIADLISAVANSANLSSSYDIFKAAIASAMVTVQQTSDAEPSQSVLKQPVVIAQQEEVLQSPDIAQAINLAAIEQNPVIEKQLVTPPLVKSVNVQSKNLVTKEKEKEKDDHCDPQESTFSDQFSLCRRSKK</sequence>
<dbReference type="SMART" id="SM00710">
    <property type="entry name" value="PbH1"/>
    <property type="match status" value="10"/>
</dbReference>
<dbReference type="InterPro" id="IPR041286">
    <property type="entry name" value="MBG_2"/>
</dbReference>
<dbReference type="GO" id="GO:0005576">
    <property type="term" value="C:extracellular region"/>
    <property type="evidence" value="ECO:0007669"/>
    <property type="project" value="UniProtKB-SubCell"/>
</dbReference>
<keyword evidence="2" id="KW-0964">Secreted</keyword>
<comment type="caution">
    <text evidence="7">The sequence shown here is derived from an EMBL/GenBank/DDBJ whole genome shotgun (WGS) entry which is preliminary data.</text>
</comment>
<protein>
    <recommendedName>
        <fullName evidence="6">Filamentous haemagglutinin FhaB/tRNA nuclease CdiA-like TPS domain-containing protein</fullName>
    </recommendedName>
</protein>
<feature type="domain" description="Filamentous haemagglutinin FhaB/tRNA nuclease CdiA-like TPS" evidence="6">
    <location>
        <begin position="40"/>
        <end position="152"/>
    </location>
</feature>
<evidence type="ECO:0000256" key="4">
    <source>
        <dbReference type="SAM" id="MobiDB-lite"/>
    </source>
</evidence>
<gene>
    <name evidence="7" type="ORF">CXB77_14530</name>
</gene>
<name>A0A2S7XPE0_9GAMM</name>
<evidence type="ECO:0000256" key="2">
    <source>
        <dbReference type="ARBA" id="ARBA00022525"/>
    </source>
</evidence>
<evidence type="ECO:0000256" key="3">
    <source>
        <dbReference type="ARBA" id="ARBA00022729"/>
    </source>
</evidence>
<dbReference type="Gene3D" id="2.160.20.10">
    <property type="entry name" value="Single-stranded right-handed beta-helix, Pectin lyase-like"/>
    <property type="match status" value="1"/>
</dbReference>
<evidence type="ECO:0000313" key="7">
    <source>
        <dbReference type="EMBL" id="PQJ95423.1"/>
    </source>
</evidence>
<dbReference type="InterPro" id="IPR006626">
    <property type="entry name" value="PbH1"/>
</dbReference>
<feature type="chain" id="PRO_5015540661" description="Filamentous haemagglutinin FhaB/tRNA nuclease CdiA-like TPS domain-containing protein" evidence="5">
    <location>
        <begin position="31"/>
        <end position="2392"/>
    </location>
</feature>
<dbReference type="NCBIfam" id="TIGR01901">
    <property type="entry name" value="adhes_NPXG"/>
    <property type="match status" value="1"/>
</dbReference>
<feature type="compositionally biased region" description="Basic and acidic residues" evidence="4">
    <location>
        <begin position="2361"/>
        <end position="2375"/>
    </location>
</feature>
<dbReference type="EMBL" id="PPGH01000037">
    <property type="protein sequence ID" value="PQJ95423.1"/>
    <property type="molecule type" value="Genomic_DNA"/>
</dbReference>
<organism evidence="7 8">
    <name type="scientific">Chromatium okenii</name>
    <dbReference type="NCBI Taxonomy" id="61644"/>
    <lineage>
        <taxon>Bacteria</taxon>
        <taxon>Pseudomonadati</taxon>
        <taxon>Pseudomonadota</taxon>
        <taxon>Gammaproteobacteria</taxon>
        <taxon>Chromatiales</taxon>
        <taxon>Chromatiaceae</taxon>
        <taxon>Chromatium</taxon>
    </lineage>
</organism>
<dbReference type="SMART" id="SM00912">
    <property type="entry name" value="Haemagg_act"/>
    <property type="match status" value="1"/>
</dbReference>
<accession>A0A2S7XPE0</accession>
<keyword evidence="3 5" id="KW-0732">Signal</keyword>
<dbReference type="InterPro" id="IPR011050">
    <property type="entry name" value="Pectin_lyase_fold/virulence"/>
</dbReference>
<comment type="subcellular location">
    <subcellularLocation>
        <location evidence="1">Secreted</location>
    </subcellularLocation>
</comment>
<dbReference type="InterPro" id="IPR012334">
    <property type="entry name" value="Pectin_lyas_fold"/>
</dbReference>
<keyword evidence="8" id="KW-1185">Reference proteome</keyword>
<proteinExistence type="predicted"/>
<reference evidence="7 8" key="1">
    <citation type="submission" date="2018-01" db="EMBL/GenBank/DDBJ databases">
        <title>The complete genome sequence of Chromatium okenii LaCa, a purple sulfur bacterium with a turbulent life.</title>
        <authorList>
            <person name="Luedin S.M."/>
            <person name="Liechti N."/>
            <person name="Storelli N."/>
            <person name="Danza F."/>
            <person name="Wittwer M."/>
            <person name="Pothier J.F."/>
            <person name="Tonolla M.A."/>
        </authorList>
    </citation>
    <scope>NUCLEOTIDE SEQUENCE [LARGE SCALE GENOMIC DNA]</scope>
    <source>
        <strain evidence="7 8">LaCa</strain>
    </source>
</reference>